<dbReference type="STRING" id="9986.ENSOCUP00000017425"/>
<evidence type="ECO:0000256" key="1">
    <source>
        <dbReference type="ARBA" id="ARBA00004477"/>
    </source>
</evidence>
<dbReference type="AlphaFoldDB" id="G1TKE0"/>
<evidence type="ECO:0000256" key="6">
    <source>
        <dbReference type="ARBA" id="ARBA00023136"/>
    </source>
</evidence>
<evidence type="ECO:0000256" key="9">
    <source>
        <dbReference type="ARBA" id="ARBA00033176"/>
    </source>
</evidence>
<dbReference type="PaxDb" id="9986-ENSOCUP00000017425"/>
<feature type="transmembrane region" description="Helical" evidence="10">
    <location>
        <begin position="196"/>
        <end position="217"/>
    </location>
</feature>
<comment type="subcellular location">
    <subcellularLocation>
        <location evidence="1">Endoplasmic reticulum membrane</location>
        <topology evidence="1">Multi-pass membrane protein</topology>
    </subcellularLocation>
</comment>
<sequence length="247" mass="27298">MVSHEAICFPDCFPSPGPGLLISLLPLKSITVLKILMNDSVSEWDFCIGELSLREMILSFHLVATIMGVFKFSSRPTPPWSTVRGRGAAPRILQTQTQNLAAQSRLHIVSRRRTGRLRKNYNSQNARGGGASAAGNFRALTLVRRQEEETRGRVTMTKLAQWLWGLALLGSTWVALTTGALGLELPSAFREVLWPLPAYLLVSAGCYALGTVGYRVATFHDCEDAARELQSQIQEARADLARRGLRF</sequence>
<keyword evidence="12" id="KW-1185">Reference proteome</keyword>
<dbReference type="eggNOG" id="KOG4841">
    <property type="taxonomic scope" value="Eukaryota"/>
</dbReference>
<dbReference type="PANTHER" id="PTHR16433">
    <property type="entry name" value="DOLICHOL-PHOSPHATE MANNOSYLTRANSFERASE SUBUNIT 3"/>
    <property type="match status" value="1"/>
</dbReference>
<dbReference type="GeneTree" id="ENSGT00390000008892"/>
<dbReference type="HOGENOM" id="CLU_150782_0_1_1"/>
<dbReference type="PANTHER" id="PTHR16433:SF0">
    <property type="entry name" value="DOLICHOL-PHOSPHATE MANNOSYLTRANSFERASE SUBUNIT 3"/>
    <property type="match status" value="1"/>
</dbReference>
<reference evidence="11" key="3">
    <citation type="submission" date="2025-09" db="UniProtKB">
        <authorList>
            <consortium name="Ensembl"/>
        </authorList>
    </citation>
    <scope>IDENTIFICATION</scope>
    <source>
        <strain evidence="11">Thorbecke</strain>
    </source>
</reference>
<evidence type="ECO:0000256" key="3">
    <source>
        <dbReference type="ARBA" id="ARBA00022692"/>
    </source>
</evidence>
<keyword evidence="4" id="KW-0256">Endoplasmic reticulum</keyword>
<feature type="transmembrane region" description="Helical" evidence="10">
    <location>
        <begin position="159"/>
        <end position="176"/>
    </location>
</feature>
<dbReference type="InterPro" id="IPR013174">
    <property type="entry name" value="DPM3"/>
</dbReference>
<evidence type="ECO:0000313" key="11">
    <source>
        <dbReference type="Ensembl" id="ENSOCUP00000017425.2"/>
    </source>
</evidence>
<comment type="similarity">
    <text evidence="2">Belongs to the DPM3 family.</text>
</comment>
<evidence type="ECO:0000313" key="12">
    <source>
        <dbReference type="Proteomes" id="UP000001811"/>
    </source>
</evidence>
<dbReference type="Pfam" id="PF08285">
    <property type="entry name" value="DPM3"/>
    <property type="match status" value="1"/>
</dbReference>
<evidence type="ECO:0000256" key="7">
    <source>
        <dbReference type="ARBA" id="ARBA00029791"/>
    </source>
</evidence>
<reference evidence="11" key="2">
    <citation type="submission" date="2025-08" db="UniProtKB">
        <authorList>
            <consortium name="Ensembl"/>
        </authorList>
    </citation>
    <scope>IDENTIFICATION</scope>
    <source>
        <strain evidence="11">Thorbecke</strain>
    </source>
</reference>
<evidence type="ECO:0000256" key="10">
    <source>
        <dbReference type="SAM" id="Phobius"/>
    </source>
</evidence>
<keyword evidence="3 10" id="KW-0812">Transmembrane</keyword>
<organism evidence="11 12">
    <name type="scientific">Oryctolagus cuniculus</name>
    <name type="common">Rabbit</name>
    <dbReference type="NCBI Taxonomy" id="9986"/>
    <lineage>
        <taxon>Eukaryota</taxon>
        <taxon>Metazoa</taxon>
        <taxon>Chordata</taxon>
        <taxon>Craniata</taxon>
        <taxon>Vertebrata</taxon>
        <taxon>Euteleostomi</taxon>
        <taxon>Mammalia</taxon>
        <taxon>Eutheria</taxon>
        <taxon>Euarchontoglires</taxon>
        <taxon>Glires</taxon>
        <taxon>Lagomorpha</taxon>
        <taxon>Leporidae</taxon>
        <taxon>Oryctolagus</taxon>
    </lineage>
</organism>
<dbReference type="GO" id="GO:0006506">
    <property type="term" value="P:GPI anchor biosynthetic process"/>
    <property type="evidence" value="ECO:0007669"/>
    <property type="project" value="TreeGrafter"/>
</dbReference>
<name>G1TKE0_RABIT</name>
<protein>
    <recommendedName>
        <fullName evidence="9">Dolichol-phosphate mannose synthase subunit 3</fullName>
    </recommendedName>
    <alternativeName>
        <fullName evidence="8">Dolichyl-phosphate beta-D-mannosyltransferase subunit 3</fullName>
    </alternativeName>
    <alternativeName>
        <fullName evidence="7">Mannose-P-dolichol synthase subunit 3</fullName>
    </alternativeName>
</protein>
<keyword evidence="6 10" id="KW-0472">Membrane</keyword>
<evidence type="ECO:0000256" key="2">
    <source>
        <dbReference type="ARBA" id="ARBA00010430"/>
    </source>
</evidence>
<dbReference type="GO" id="GO:0005789">
    <property type="term" value="C:endoplasmic reticulum membrane"/>
    <property type="evidence" value="ECO:0007669"/>
    <property type="project" value="UniProtKB-SubCell"/>
</dbReference>
<dbReference type="Bgee" id="ENSOCUG00000004560">
    <property type="expression patterns" value="Expressed in ovary and 19 other cell types or tissues"/>
</dbReference>
<accession>G1TKE0</accession>
<dbReference type="InParanoid" id="G1TKE0"/>
<keyword evidence="5 10" id="KW-1133">Transmembrane helix</keyword>
<reference evidence="11 12" key="1">
    <citation type="journal article" date="2011" name="Nature">
        <title>A high-resolution map of human evolutionary constraint using 29 mammals.</title>
        <authorList>
            <person name="Lindblad-Toh K."/>
            <person name="Garber M."/>
            <person name="Zuk O."/>
            <person name="Lin M.F."/>
            <person name="Parker B.J."/>
            <person name="Washietl S."/>
            <person name="Kheradpour P."/>
            <person name="Ernst J."/>
            <person name="Jordan G."/>
            <person name="Mauceli E."/>
            <person name="Ward L.D."/>
            <person name="Lowe C.B."/>
            <person name="Holloway A.K."/>
            <person name="Clamp M."/>
            <person name="Gnerre S."/>
            <person name="Alfoldi J."/>
            <person name="Beal K."/>
            <person name="Chang J."/>
            <person name="Clawson H."/>
            <person name="Cuff J."/>
            <person name="Di Palma F."/>
            <person name="Fitzgerald S."/>
            <person name="Flicek P."/>
            <person name="Guttman M."/>
            <person name="Hubisz M.J."/>
            <person name="Jaffe D.B."/>
            <person name="Jungreis I."/>
            <person name="Kent W.J."/>
            <person name="Kostka D."/>
            <person name="Lara M."/>
            <person name="Martins A.L."/>
            <person name="Massingham T."/>
            <person name="Moltke I."/>
            <person name="Raney B.J."/>
            <person name="Rasmussen M.D."/>
            <person name="Robinson J."/>
            <person name="Stark A."/>
            <person name="Vilella A.J."/>
            <person name="Wen J."/>
            <person name="Xie X."/>
            <person name="Zody M.C."/>
            <person name="Baldwin J."/>
            <person name="Bloom T."/>
            <person name="Chin C.W."/>
            <person name="Heiman D."/>
            <person name="Nicol R."/>
            <person name="Nusbaum C."/>
            <person name="Young S."/>
            <person name="Wilkinson J."/>
            <person name="Worley K.C."/>
            <person name="Kovar C.L."/>
            <person name="Muzny D.M."/>
            <person name="Gibbs R.A."/>
            <person name="Cree A."/>
            <person name="Dihn H.H."/>
            <person name="Fowler G."/>
            <person name="Jhangiani S."/>
            <person name="Joshi V."/>
            <person name="Lee S."/>
            <person name="Lewis L.R."/>
            <person name="Nazareth L.V."/>
            <person name="Okwuonu G."/>
            <person name="Santibanez J."/>
            <person name="Warren W.C."/>
            <person name="Mardis E.R."/>
            <person name="Weinstock G.M."/>
            <person name="Wilson R.K."/>
            <person name="Delehaunty K."/>
            <person name="Dooling D."/>
            <person name="Fronik C."/>
            <person name="Fulton L."/>
            <person name="Fulton B."/>
            <person name="Graves T."/>
            <person name="Minx P."/>
            <person name="Sodergren E."/>
            <person name="Birney E."/>
            <person name="Margulies E.H."/>
            <person name="Herrero J."/>
            <person name="Green E.D."/>
            <person name="Haussler D."/>
            <person name="Siepel A."/>
            <person name="Goldman N."/>
            <person name="Pollard K.S."/>
            <person name="Pedersen J.S."/>
            <person name="Lander E.S."/>
            <person name="Kellis M."/>
        </authorList>
    </citation>
    <scope>NUCLEOTIDE SEQUENCE [LARGE SCALE GENOMIC DNA]</scope>
    <source>
        <strain evidence="11 12">Thorbecke inbred</strain>
    </source>
</reference>
<evidence type="ECO:0000256" key="4">
    <source>
        <dbReference type="ARBA" id="ARBA00022824"/>
    </source>
</evidence>
<evidence type="ECO:0000256" key="8">
    <source>
        <dbReference type="ARBA" id="ARBA00032612"/>
    </source>
</evidence>
<dbReference type="Ensembl" id="ENSOCUT00000004558.3">
    <property type="protein sequence ID" value="ENSOCUP00000017425.2"/>
    <property type="gene ID" value="ENSOCUG00000004560.3"/>
</dbReference>
<dbReference type="GO" id="GO:0033185">
    <property type="term" value="C:dolichol-phosphate-mannose synthase complex"/>
    <property type="evidence" value="ECO:0007669"/>
    <property type="project" value="TreeGrafter"/>
</dbReference>
<evidence type="ECO:0000256" key="5">
    <source>
        <dbReference type="ARBA" id="ARBA00022989"/>
    </source>
</evidence>
<dbReference type="EMBL" id="AAGW02000457">
    <property type="status" value="NOT_ANNOTATED_CDS"/>
    <property type="molecule type" value="Genomic_DNA"/>
</dbReference>
<proteinExistence type="inferred from homology"/>
<dbReference type="Proteomes" id="UP000001811">
    <property type="component" value="Chromosome 13"/>
</dbReference>